<dbReference type="SMART" id="SM00448">
    <property type="entry name" value="REC"/>
    <property type="match status" value="1"/>
</dbReference>
<keyword evidence="1" id="KW-0597">Phosphoprotein</keyword>
<dbReference type="Gene3D" id="3.40.50.2300">
    <property type="match status" value="1"/>
</dbReference>
<gene>
    <name evidence="3" type="ORF">GCM10025791_30460</name>
</gene>
<dbReference type="PANTHER" id="PTHR44520">
    <property type="entry name" value="RESPONSE REGULATOR RCP1-RELATED"/>
    <property type="match status" value="1"/>
</dbReference>
<dbReference type="RefSeq" id="WP_345424068.1">
    <property type="nucleotide sequence ID" value="NZ_AP031496.1"/>
</dbReference>
<name>A0AAV3U4U4_9ALTE</name>
<feature type="modified residue" description="4-aspartylphosphate" evidence="1">
    <location>
        <position position="53"/>
    </location>
</feature>
<dbReference type="EMBL" id="BAABLX010000027">
    <property type="protein sequence ID" value="GAA4948369.1"/>
    <property type="molecule type" value="Genomic_DNA"/>
</dbReference>
<dbReference type="InterPro" id="IPR001789">
    <property type="entry name" value="Sig_transdc_resp-reg_receiver"/>
</dbReference>
<dbReference type="GO" id="GO:0000160">
    <property type="term" value="P:phosphorelay signal transduction system"/>
    <property type="evidence" value="ECO:0007669"/>
    <property type="project" value="InterPro"/>
</dbReference>
<evidence type="ECO:0000256" key="1">
    <source>
        <dbReference type="PROSITE-ProRule" id="PRU00169"/>
    </source>
</evidence>
<proteinExistence type="predicted"/>
<dbReference type="Pfam" id="PF00072">
    <property type="entry name" value="Response_reg"/>
    <property type="match status" value="1"/>
</dbReference>
<dbReference type="Proteomes" id="UP001409585">
    <property type="component" value="Unassembled WGS sequence"/>
</dbReference>
<sequence>MIAEDDPDDQLLIEDALVENGVSRDEISFVEDGQSLLTALDSTQHVPDIILLDLNMPRIDGRQALKKIKSSESLKHIPVVIFTTSSSDEDVKSSYQHGCNTFFTKPATFNDLVENLGIIKTYWAERAILVDSL</sequence>
<dbReference type="PANTHER" id="PTHR44520:SF2">
    <property type="entry name" value="RESPONSE REGULATOR RCP1"/>
    <property type="match status" value="1"/>
</dbReference>
<evidence type="ECO:0000313" key="3">
    <source>
        <dbReference type="EMBL" id="GAA4948369.1"/>
    </source>
</evidence>
<dbReference type="InterPro" id="IPR011006">
    <property type="entry name" value="CheY-like_superfamily"/>
</dbReference>
<dbReference type="AlphaFoldDB" id="A0AAV3U4U4"/>
<feature type="domain" description="Response regulatory" evidence="2">
    <location>
        <begin position="1"/>
        <end position="120"/>
    </location>
</feature>
<accession>A0AAV3U4U4</accession>
<evidence type="ECO:0000259" key="2">
    <source>
        <dbReference type="PROSITE" id="PS50110"/>
    </source>
</evidence>
<protein>
    <submittedName>
        <fullName evidence="3">Response regulator</fullName>
    </submittedName>
</protein>
<keyword evidence="4" id="KW-1185">Reference proteome</keyword>
<organism evidence="3 4">
    <name type="scientific">Halioxenophilus aromaticivorans</name>
    <dbReference type="NCBI Taxonomy" id="1306992"/>
    <lineage>
        <taxon>Bacteria</taxon>
        <taxon>Pseudomonadati</taxon>
        <taxon>Pseudomonadota</taxon>
        <taxon>Gammaproteobacteria</taxon>
        <taxon>Alteromonadales</taxon>
        <taxon>Alteromonadaceae</taxon>
        <taxon>Halioxenophilus</taxon>
    </lineage>
</organism>
<evidence type="ECO:0000313" key="4">
    <source>
        <dbReference type="Proteomes" id="UP001409585"/>
    </source>
</evidence>
<dbReference type="CDD" id="cd17557">
    <property type="entry name" value="REC_Rcp-like"/>
    <property type="match status" value="1"/>
</dbReference>
<dbReference type="InterPro" id="IPR052893">
    <property type="entry name" value="TCS_response_regulator"/>
</dbReference>
<comment type="caution">
    <text evidence="3">The sequence shown here is derived from an EMBL/GenBank/DDBJ whole genome shotgun (WGS) entry which is preliminary data.</text>
</comment>
<dbReference type="PROSITE" id="PS50110">
    <property type="entry name" value="RESPONSE_REGULATORY"/>
    <property type="match status" value="1"/>
</dbReference>
<dbReference type="SUPFAM" id="SSF52172">
    <property type="entry name" value="CheY-like"/>
    <property type="match status" value="1"/>
</dbReference>
<reference evidence="4" key="1">
    <citation type="journal article" date="2019" name="Int. J. Syst. Evol. Microbiol.">
        <title>The Global Catalogue of Microorganisms (GCM) 10K type strain sequencing project: providing services to taxonomists for standard genome sequencing and annotation.</title>
        <authorList>
            <consortium name="The Broad Institute Genomics Platform"/>
            <consortium name="The Broad Institute Genome Sequencing Center for Infectious Disease"/>
            <person name="Wu L."/>
            <person name="Ma J."/>
        </authorList>
    </citation>
    <scope>NUCLEOTIDE SEQUENCE [LARGE SCALE GENOMIC DNA]</scope>
    <source>
        <strain evidence="4">JCM 19134</strain>
    </source>
</reference>